<dbReference type="SUPFAM" id="SSF109854">
    <property type="entry name" value="DinB/YfiT-like putative metalloenzymes"/>
    <property type="match status" value="1"/>
</dbReference>
<dbReference type="EMBL" id="CP054139">
    <property type="protein sequence ID" value="QKJ31000.1"/>
    <property type="molecule type" value="Genomic_DNA"/>
</dbReference>
<dbReference type="KEGG" id="mmab:HQ865_14975"/>
<accession>A0A7D4UPS2</accession>
<name>A0A7D4UPS2_9SPHI</name>
<evidence type="ECO:0000259" key="1">
    <source>
        <dbReference type="Pfam" id="PF11716"/>
    </source>
</evidence>
<dbReference type="GO" id="GO:0016853">
    <property type="term" value="F:isomerase activity"/>
    <property type="evidence" value="ECO:0007669"/>
    <property type="project" value="UniProtKB-KW"/>
</dbReference>
<proteinExistence type="predicted"/>
<reference evidence="2 3" key="1">
    <citation type="submission" date="2020-05" db="EMBL/GenBank/DDBJ databases">
        <title>Mucilaginibacter mali sp. nov.</title>
        <authorList>
            <person name="Kim H.S."/>
            <person name="Lee K.C."/>
            <person name="Suh M.K."/>
            <person name="Kim J.-S."/>
            <person name="Han K.-I."/>
            <person name="Eom M.K."/>
            <person name="Shin Y.K."/>
            <person name="Lee J.-S."/>
        </authorList>
    </citation>
    <scope>NUCLEOTIDE SEQUENCE [LARGE SCALE GENOMIC DNA]</scope>
    <source>
        <strain evidence="2 3">G2-14</strain>
    </source>
</reference>
<dbReference type="GO" id="GO:0046872">
    <property type="term" value="F:metal ion binding"/>
    <property type="evidence" value="ECO:0007669"/>
    <property type="project" value="InterPro"/>
</dbReference>
<evidence type="ECO:0000313" key="2">
    <source>
        <dbReference type="EMBL" id="QKJ31000.1"/>
    </source>
</evidence>
<dbReference type="InterPro" id="IPR034660">
    <property type="entry name" value="DinB/YfiT-like"/>
</dbReference>
<keyword evidence="3" id="KW-1185">Reference proteome</keyword>
<dbReference type="Pfam" id="PF11716">
    <property type="entry name" value="MDMPI_N"/>
    <property type="match status" value="1"/>
</dbReference>
<dbReference type="AlphaFoldDB" id="A0A7D4UPS2"/>
<keyword evidence="2" id="KW-0670">Pyruvate</keyword>
<gene>
    <name evidence="2" type="ORF">HQ865_14975</name>
</gene>
<organism evidence="2 3">
    <name type="scientific">Mucilaginibacter mali</name>
    <dbReference type="NCBI Taxonomy" id="2740462"/>
    <lineage>
        <taxon>Bacteria</taxon>
        <taxon>Pseudomonadati</taxon>
        <taxon>Bacteroidota</taxon>
        <taxon>Sphingobacteriia</taxon>
        <taxon>Sphingobacteriales</taxon>
        <taxon>Sphingobacteriaceae</taxon>
        <taxon>Mucilaginibacter</taxon>
    </lineage>
</organism>
<dbReference type="InterPro" id="IPR024344">
    <property type="entry name" value="MDMPI_metal-binding"/>
</dbReference>
<dbReference type="Proteomes" id="UP000505355">
    <property type="component" value="Chromosome"/>
</dbReference>
<keyword evidence="2" id="KW-0413">Isomerase</keyword>
<sequence length="280" mass="31362">MDAVKPIDTLAFFPVVQSHLVELLRGLSADDWQRPTICKGWSVKDIAAHLLDVDLRLISLYRDHYSHHDGTVINSYQSLVGYLNQLNHSWVVAARRLSPAVITDQLAQSGPQIYALLKELPPFENAVFSVAWAGEDVSPNWFHVARQYTEIWHHQQQIRLAVGQTAPLMTAELYYPLLDTFARALPHTYREVDAKEGTVVKMSITGNGGDTWYLCKQPGAWQLFTSDTDTAANATIIIDGEIAWRLFTKGITRDEALNYISISGDERLALPVLGMLSVMA</sequence>
<dbReference type="Gene3D" id="1.20.120.450">
    <property type="entry name" value="dinb family like domain"/>
    <property type="match status" value="1"/>
</dbReference>
<evidence type="ECO:0000313" key="3">
    <source>
        <dbReference type="Proteomes" id="UP000505355"/>
    </source>
</evidence>
<protein>
    <submittedName>
        <fullName evidence="2">Maleylpyruvate isomerase N-terminal domain-containing protein</fullName>
    </submittedName>
</protein>
<dbReference type="InterPro" id="IPR036527">
    <property type="entry name" value="SCP2_sterol-bd_dom_sf"/>
</dbReference>
<dbReference type="SUPFAM" id="SSF55718">
    <property type="entry name" value="SCP-like"/>
    <property type="match status" value="1"/>
</dbReference>
<feature type="domain" description="Mycothiol-dependent maleylpyruvate isomerase metal-binding" evidence="1">
    <location>
        <begin position="20"/>
        <end position="158"/>
    </location>
</feature>
<dbReference type="RefSeq" id="WP_173415668.1">
    <property type="nucleotide sequence ID" value="NZ_CP054139.1"/>
</dbReference>
<dbReference type="NCBIfam" id="TIGR03083">
    <property type="entry name" value="maleylpyruvate isomerase family mycothiol-dependent enzyme"/>
    <property type="match status" value="1"/>
</dbReference>
<dbReference type="InterPro" id="IPR017517">
    <property type="entry name" value="Maleyloyr_isom"/>
</dbReference>